<keyword evidence="2" id="KW-1185">Reference proteome</keyword>
<reference evidence="1" key="5">
    <citation type="journal article" date="2021" name="G3 (Bethesda)">
        <title>Aegilops tauschii genome assembly Aet v5.0 features greater sequence contiguity and improved annotation.</title>
        <authorList>
            <person name="Wang L."/>
            <person name="Zhu T."/>
            <person name="Rodriguez J.C."/>
            <person name="Deal K.R."/>
            <person name="Dubcovsky J."/>
            <person name="McGuire P.E."/>
            <person name="Lux T."/>
            <person name="Spannagl M."/>
            <person name="Mayer K.F.X."/>
            <person name="Baldrich P."/>
            <person name="Meyers B.C."/>
            <person name="Huo N."/>
            <person name="Gu Y.Q."/>
            <person name="Zhou H."/>
            <person name="Devos K.M."/>
            <person name="Bennetzen J.L."/>
            <person name="Unver T."/>
            <person name="Budak H."/>
            <person name="Gulick P.J."/>
            <person name="Galiba G."/>
            <person name="Kalapos B."/>
            <person name="Nelson D.R."/>
            <person name="Li P."/>
            <person name="You F.M."/>
            <person name="Luo M.C."/>
            <person name="Dvorak J."/>
        </authorList>
    </citation>
    <scope>NUCLEOTIDE SEQUENCE [LARGE SCALE GENOMIC DNA]</scope>
    <source>
        <strain evidence="1">cv. AL8/78</strain>
    </source>
</reference>
<reference evidence="1" key="4">
    <citation type="submission" date="2019-03" db="UniProtKB">
        <authorList>
            <consortium name="EnsemblPlants"/>
        </authorList>
    </citation>
    <scope>IDENTIFICATION</scope>
</reference>
<protein>
    <submittedName>
        <fullName evidence="1">Uncharacterized protein</fullName>
    </submittedName>
</protein>
<dbReference type="Gramene" id="AET4Gv20652900.3">
    <property type="protein sequence ID" value="AET4Gv20652900.3"/>
    <property type="gene ID" value="AET4Gv20652900"/>
</dbReference>
<dbReference type="Proteomes" id="UP000015105">
    <property type="component" value="Chromosome 4D"/>
</dbReference>
<name>A0A453IRQ5_AEGTS</name>
<dbReference type="EnsemblPlants" id="AET4Gv20652900.3">
    <property type="protein sequence ID" value="AET4Gv20652900.3"/>
    <property type="gene ID" value="AET4Gv20652900"/>
</dbReference>
<dbReference type="AlphaFoldDB" id="A0A453IRQ5"/>
<reference evidence="1" key="3">
    <citation type="journal article" date="2017" name="Nature">
        <title>Genome sequence of the progenitor of the wheat D genome Aegilops tauschii.</title>
        <authorList>
            <person name="Luo M.C."/>
            <person name="Gu Y.Q."/>
            <person name="Puiu D."/>
            <person name="Wang H."/>
            <person name="Twardziok S.O."/>
            <person name="Deal K.R."/>
            <person name="Huo N."/>
            <person name="Zhu T."/>
            <person name="Wang L."/>
            <person name="Wang Y."/>
            <person name="McGuire P.E."/>
            <person name="Liu S."/>
            <person name="Long H."/>
            <person name="Ramasamy R.K."/>
            <person name="Rodriguez J.C."/>
            <person name="Van S.L."/>
            <person name="Yuan L."/>
            <person name="Wang Z."/>
            <person name="Xia Z."/>
            <person name="Xiao L."/>
            <person name="Anderson O.D."/>
            <person name="Ouyang S."/>
            <person name="Liang Y."/>
            <person name="Zimin A.V."/>
            <person name="Pertea G."/>
            <person name="Qi P."/>
            <person name="Bennetzen J.L."/>
            <person name="Dai X."/>
            <person name="Dawson M.W."/>
            <person name="Muller H.G."/>
            <person name="Kugler K."/>
            <person name="Rivarola-Duarte L."/>
            <person name="Spannagl M."/>
            <person name="Mayer K.F.X."/>
            <person name="Lu F.H."/>
            <person name="Bevan M.W."/>
            <person name="Leroy P."/>
            <person name="Li P."/>
            <person name="You F.M."/>
            <person name="Sun Q."/>
            <person name="Liu Z."/>
            <person name="Lyons E."/>
            <person name="Wicker T."/>
            <person name="Salzberg S.L."/>
            <person name="Devos K.M."/>
            <person name="Dvorak J."/>
        </authorList>
    </citation>
    <scope>NUCLEOTIDE SEQUENCE [LARGE SCALE GENOMIC DNA]</scope>
    <source>
        <strain evidence="1">cv. AL8/78</strain>
    </source>
</reference>
<reference evidence="2" key="1">
    <citation type="journal article" date="2014" name="Science">
        <title>Ancient hybridizations among the ancestral genomes of bread wheat.</title>
        <authorList>
            <consortium name="International Wheat Genome Sequencing Consortium,"/>
            <person name="Marcussen T."/>
            <person name="Sandve S.R."/>
            <person name="Heier L."/>
            <person name="Spannagl M."/>
            <person name="Pfeifer M."/>
            <person name="Jakobsen K.S."/>
            <person name="Wulff B.B."/>
            <person name="Steuernagel B."/>
            <person name="Mayer K.F."/>
            <person name="Olsen O.A."/>
        </authorList>
    </citation>
    <scope>NUCLEOTIDE SEQUENCE [LARGE SCALE GENOMIC DNA]</scope>
    <source>
        <strain evidence="2">cv. AL8/78</strain>
    </source>
</reference>
<reference evidence="2" key="2">
    <citation type="journal article" date="2017" name="Nat. Plants">
        <title>The Aegilops tauschii genome reveals multiple impacts of transposons.</title>
        <authorList>
            <person name="Zhao G."/>
            <person name="Zou C."/>
            <person name="Li K."/>
            <person name="Wang K."/>
            <person name="Li T."/>
            <person name="Gao L."/>
            <person name="Zhang X."/>
            <person name="Wang H."/>
            <person name="Yang Z."/>
            <person name="Liu X."/>
            <person name="Jiang W."/>
            <person name="Mao L."/>
            <person name="Kong X."/>
            <person name="Jiao Y."/>
            <person name="Jia J."/>
        </authorList>
    </citation>
    <scope>NUCLEOTIDE SEQUENCE [LARGE SCALE GENOMIC DNA]</scope>
    <source>
        <strain evidence="2">cv. AL8/78</strain>
    </source>
</reference>
<proteinExistence type="predicted"/>
<sequence>CIRTDTATHHSEFLGLCYGRCSMKTVHVPAAAAPVVAAVAPGQAWNSLGLEWPERGPGGAPACGRQQSTPGRRQRLLYFLGYYSDACTGEARTHACLAACIFIAANII</sequence>
<evidence type="ECO:0000313" key="1">
    <source>
        <dbReference type="EnsemblPlants" id="AET4Gv20652900.3"/>
    </source>
</evidence>
<organism evidence="1 2">
    <name type="scientific">Aegilops tauschii subsp. strangulata</name>
    <name type="common">Goatgrass</name>
    <dbReference type="NCBI Taxonomy" id="200361"/>
    <lineage>
        <taxon>Eukaryota</taxon>
        <taxon>Viridiplantae</taxon>
        <taxon>Streptophyta</taxon>
        <taxon>Embryophyta</taxon>
        <taxon>Tracheophyta</taxon>
        <taxon>Spermatophyta</taxon>
        <taxon>Magnoliopsida</taxon>
        <taxon>Liliopsida</taxon>
        <taxon>Poales</taxon>
        <taxon>Poaceae</taxon>
        <taxon>BOP clade</taxon>
        <taxon>Pooideae</taxon>
        <taxon>Triticodae</taxon>
        <taxon>Triticeae</taxon>
        <taxon>Triticinae</taxon>
        <taxon>Aegilops</taxon>
    </lineage>
</organism>
<accession>A0A453IRQ5</accession>
<evidence type="ECO:0000313" key="2">
    <source>
        <dbReference type="Proteomes" id="UP000015105"/>
    </source>
</evidence>